<evidence type="ECO:0000256" key="11">
    <source>
        <dbReference type="SAM" id="Phobius"/>
    </source>
</evidence>
<evidence type="ECO:0000256" key="4">
    <source>
        <dbReference type="ARBA" id="ARBA00022692"/>
    </source>
</evidence>
<feature type="transmembrane region" description="Helical" evidence="11">
    <location>
        <begin position="77"/>
        <end position="97"/>
    </location>
</feature>
<keyword evidence="5 11" id="KW-1133">Transmembrane helix</keyword>
<reference evidence="13" key="2">
    <citation type="submission" date="2020-12" db="EMBL/GenBank/DDBJ databases">
        <authorList>
            <person name="Kanost M."/>
        </authorList>
    </citation>
    <scope>NUCLEOTIDE SEQUENCE</scope>
</reference>
<dbReference type="CDD" id="cd15210">
    <property type="entry name" value="7tmA_GPR84-like"/>
    <property type="match status" value="1"/>
</dbReference>
<feature type="domain" description="G-protein coupled receptors family 1 profile" evidence="12">
    <location>
        <begin position="56"/>
        <end position="403"/>
    </location>
</feature>
<feature type="transmembrane region" description="Helical" evidence="11">
    <location>
        <begin position="37"/>
        <end position="65"/>
    </location>
</feature>
<reference evidence="13" key="1">
    <citation type="journal article" date="2016" name="Insect Biochem. Mol. Biol.">
        <title>Multifaceted biological insights from a draft genome sequence of the tobacco hornworm moth, Manduca sexta.</title>
        <authorList>
            <person name="Kanost M.R."/>
            <person name="Arrese E.L."/>
            <person name="Cao X."/>
            <person name="Chen Y.R."/>
            <person name="Chellapilla S."/>
            <person name="Goldsmith M.R."/>
            <person name="Grosse-Wilde E."/>
            <person name="Heckel D.G."/>
            <person name="Herndon N."/>
            <person name="Jiang H."/>
            <person name="Papanicolaou A."/>
            <person name="Qu J."/>
            <person name="Soulages J.L."/>
            <person name="Vogel H."/>
            <person name="Walters J."/>
            <person name="Waterhouse R.M."/>
            <person name="Ahn S.J."/>
            <person name="Almeida F.C."/>
            <person name="An C."/>
            <person name="Aqrawi P."/>
            <person name="Bretschneider A."/>
            <person name="Bryant W.B."/>
            <person name="Bucks S."/>
            <person name="Chao H."/>
            <person name="Chevignon G."/>
            <person name="Christen J.M."/>
            <person name="Clarke D.F."/>
            <person name="Dittmer N.T."/>
            <person name="Ferguson L.C.F."/>
            <person name="Garavelou S."/>
            <person name="Gordon K.H.J."/>
            <person name="Gunaratna R.T."/>
            <person name="Han Y."/>
            <person name="Hauser F."/>
            <person name="He Y."/>
            <person name="Heidel-Fischer H."/>
            <person name="Hirsh A."/>
            <person name="Hu Y."/>
            <person name="Jiang H."/>
            <person name="Kalra D."/>
            <person name="Klinner C."/>
            <person name="Konig C."/>
            <person name="Kovar C."/>
            <person name="Kroll A.R."/>
            <person name="Kuwar S.S."/>
            <person name="Lee S.L."/>
            <person name="Lehman R."/>
            <person name="Li K."/>
            <person name="Li Z."/>
            <person name="Liang H."/>
            <person name="Lovelace S."/>
            <person name="Lu Z."/>
            <person name="Mansfield J.H."/>
            <person name="McCulloch K.J."/>
            <person name="Mathew T."/>
            <person name="Morton B."/>
            <person name="Muzny D.M."/>
            <person name="Neunemann D."/>
            <person name="Ongeri F."/>
            <person name="Pauchet Y."/>
            <person name="Pu L.L."/>
            <person name="Pyrousis I."/>
            <person name="Rao X.J."/>
            <person name="Redding A."/>
            <person name="Roesel C."/>
            <person name="Sanchez-Gracia A."/>
            <person name="Schaack S."/>
            <person name="Shukla A."/>
            <person name="Tetreau G."/>
            <person name="Wang Y."/>
            <person name="Xiong G.H."/>
            <person name="Traut W."/>
            <person name="Walsh T.K."/>
            <person name="Worley K.C."/>
            <person name="Wu D."/>
            <person name="Wu W."/>
            <person name="Wu Y.Q."/>
            <person name="Zhang X."/>
            <person name="Zou Z."/>
            <person name="Zucker H."/>
            <person name="Briscoe A.D."/>
            <person name="Burmester T."/>
            <person name="Clem R.J."/>
            <person name="Feyereisen R."/>
            <person name="Grimmelikhuijzen C.J.P."/>
            <person name="Hamodrakas S.J."/>
            <person name="Hansson B.S."/>
            <person name="Huguet E."/>
            <person name="Jermiin L.S."/>
            <person name="Lan Q."/>
            <person name="Lehman H.K."/>
            <person name="Lorenzen M."/>
            <person name="Merzendorfer H."/>
            <person name="Michalopoulos I."/>
            <person name="Morton D.B."/>
            <person name="Muthukrishnan S."/>
            <person name="Oakeshott J.G."/>
            <person name="Palmer W."/>
            <person name="Park Y."/>
            <person name="Passarelli A.L."/>
            <person name="Rozas J."/>
            <person name="Schwartz L.M."/>
            <person name="Smith W."/>
            <person name="Southgate A."/>
            <person name="Vilcinskas A."/>
            <person name="Vogt R."/>
            <person name="Wang P."/>
            <person name="Werren J."/>
            <person name="Yu X.Q."/>
            <person name="Zhou J.J."/>
            <person name="Brown S.J."/>
            <person name="Scherer S.E."/>
            <person name="Richards S."/>
            <person name="Blissard G.W."/>
        </authorList>
    </citation>
    <scope>NUCLEOTIDE SEQUENCE</scope>
</reference>
<comment type="similarity">
    <text evidence="2 10">Belongs to the G-protein coupled receptor 1 family.</text>
</comment>
<keyword evidence="9 10" id="KW-0807">Transducer</keyword>
<evidence type="ECO:0000256" key="6">
    <source>
        <dbReference type="ARBA" id="ARBA00023040"/>
    </source>
</evidence>
<feature type="transmembrane region" description="Helical" evidence="11">
    <location>
        <begin position="205"/>
        <end position="227"/>
    </location>
</feature>
<dbReference type="Gene3D" id="1.20.1070.10">
    <property type="entry name" value="Rhodopsin 7-helix transmembrane proteins"/>
    <property type="match status" value="1"/>
</dbReference>
<evidence type="ECO:0000256" key="1">
    <source>
        <dbReference type="ARBA" id="ARBA00004651"/>
    </source>
</evidence>
<evidence type="ECO:0000313" key="14">
    <source>
        <dbReference type="Proteomes" id="UP000791440"/>
    </source>
</evidence>
<evidence type="ECO:0000256" key="10">
    <source>
        <dbReference type="RuleBase" id="RU000688"/>
    </source>
</evidence>
<evidence type="ECO:0000256" key="7">
    <source>
        <dbReference type="ARBA" id="ARBA00023136"/>
    </source>
</evidence>
<dbReference type="GO" id="GO:0005886">
    <property type="term" value="C:plasma membrane"/>
    <property type="evidence" value="ECO:0007669"/>
    <property type="project" value="UniProtKB-SubCell"/>
</dbReference>
<evidence type="ECO:0000256" key="3">
    <source>
        <dbReference type="ARBA" id="ARBA00022475"/>
    </source>
</evidence>
<evidence type="ECO:0000256" key="8">
    <source>
        <dbReference type="ARBA" id="ARBA00023170"/>
    </source>
</evidence>
<accession>A0A921YN44</accession>
<feature type="transmembrane region" description="Helical" evidence="11">
    <location>
        <begin position="155"/>
        <end position="176"/>
    </location>
</feature>
<dbReference type="InterPro" id="IPR017452">
    <property type="entry name" value="GPCR_Rhodpsn_7TM"/>
</dbReference>
<dbReference type="InterPro" id="IPR000276">
    <property type="entry name" value="GPCR_Rhodpsn"/>
</dbReference>
<keyword evidence="4 10" id="KW-0812">Transmembrane</keyword>
<proteinExistence type="inferred from homology"/>
<gene>
    <name evidence="13" type="ORF">O3G_MSEX002377</name>
</gene>
<dbReference type="PROSITE" id="PS50262">
    <property type="entry name" value="G_PROTEIN_RECEP_F1_2"/>
    <property type="match status" value="1"/>
</dbReference>
<keyword evidence="3" id="KW-1003">Cell membrane</keyword>
<name>A0A921YN44_MANSE</name>
<feature type="transmembrane region" description="Helical" evidence="11">
    <location>
        <begin position="117"/>
        <end position="135"/>
    </location>
</feature>
<sequence>MGGINGSAIEDLVPGLEEYEDSAALAAVKLYTDYPEWLLQFAGACCILFMVIGIPGNLVTIIALARCRKVRNATAIFIINLSCSDLLFCCFVLPLQTSIFYERAWIHGKLLCRLLPLARYALVAVSLFTILAITINRYIMISFPMLYPRLYRNRYLWIMIAGLWLFPTSVLIPTYFEEWGRFSLDPITGSCSIVADENELSPKKFLFIAAFVLPSLAIIICYARIWWIVRKAAKMARIPMYTRPVSAMEAVQMSSKDVRTSKSQSKRNLSQISPLQKDGRCQLALGCFLNTGAELSSVESSVPEEQDSGQRPRTLGAESMSNIRKSFVATFKRPSGPPMPRLPTKKDKKLLTMIVAIMVSFLVCHLPITLTKTVFQDFKSHPTSNIIGYVLIYITTCVNPIIYVVMSNEYRQAYKNLWKCGR</sequence>
<keyword evidence="14" id="KW-1185">Reference proteome</keyword>
<dbReference type="SMART" id="SM01381">
    <property type="entry name" value="7TM_GPCR_Srsx"/>
    <property type="match status" value="1"/>
</dbReference>
<dbReference type="PANTHER" id="PTHR24228:SF74">
    <property type="entry name" value="G-PROTEIN COUPLED RECEPTORS FAMILY 1 PROFILE DOMAIN-CONTAINING PROTEIN"/>
    <property type="match status" value="1"/>
</dbReference>
<evidence type="ECO:0000259" key="12">
    <source>
        <dbReference type="PROSITE" id="PS50262"/>
    </source>
</evidence>
<keyword evidence="6 10" id="KW-0297">G-protein coupled receptor</keyword>
<dbReference type="AlphaFoldDB" id="A0A921YN44"/>
<feature type="transmembrane region" description="Helical" evidence="11">
    <location>
        <begin position="386"/>
        <end position="406"/>
    </location>
</feature>
<evidence type="ECO:0000256" key="5">
    <source>
        <dbReference type="ARBA" id="ARBA00022989"/>
    </source>
</evidence>
<keyword evidence="7 11" id="KW-0472">Membrane</keyword>
<feature type="transmembrane region" description="Helical" evidence="11">
    <location>
        <begin position="350"/>
        <end position="370"/>
    </location>
</feature>
<dbReference type="Pfam" id="PF00001">
    <property type="entry name" value="7tm_1"/>
    <property type="match status" value="1"/>
</dbReference>
<protein>
    <recommendedName>
        <fullName evidence="12">G-protein coupled receptors family 1 profile domain-containing protein</fullName>
    </recommendedName>
</protein>
<comment type="caution">
    <text evidence="13">The sequence shown here is derived from an EMBL/GenBank/DDBJ whole genome shotgun (WGS) entry which is preliminary data.</text>
</comment>
<evidence type="ECO:0000256" key="2">
    <source>
        <dbReference type="ARBA" id="ARBA00010663"/>
    </source>
</evidence>
<organism evidence="13 14">
    <name type="scientific">Manduca sexta</name>
    <name type="common">Tobacco hawkmoth</name>
    <name type="synonym">Tobacco hornworm</name>
    <dbReference type="NCBI Taxonomy" id="7130"/>
    <lineage>
        <taxon>Eukaryota</taxon>
        <taxon>Metazoa</taxon>
        <taxon>Ecdysozoa</taxon>
        <taxon>Arthropoda</taxon>
        <taxon>Hexapoda</taxon>
        <taxon>Insecta</taxon>
        <taxon>Pterygota</taxon>
        <taxon>Neoptera</taxon>
        <taxon>Endopterygota</taxon>
        <taxon>Lepidoptera</taxon>
        <taxon>Glossata</taxon>
        <taxon>Ditrysia</taxon>
        <taxon>Bombycoidea</taxon>
        <taxon>Sphingidae</taxon>
        <taxon>Sphinginae</taxon>
        <taxon>Sphingini</taxon>
        <taxon>Manduca</taxon>
    </lineage>
</organism>
<dbReference type="PRINTS" id="PR00237">
    <property type="entry name" value="GPCRRHODOPSN"/>
</dbReference>
<dbReference type="PANTHER" id="PTHR24228">
    <property type="entry name" value="B2 BRADYKININ RECEPTOR/ANGIOTENSIN II RECEPTOR"/>
    <property type="match status" value="1"/>
</dbReference>
<dbReference type="Proteomes" id="UP000791440">
    <property type="component" value="Unassembled WGS sequence"/>
</dbReference>
<dbReference type="EMBL" id="JH668293">
    <property type="protein sequence ID" value="KAG6442471.1"/>
    <property type="molecule type" value="Genomic_DNA"/>
</dbReference>
<dbReference type="PROSITE" id="PS00237">
    <property type="entry name" value="G_PROTEIN_RECEP_F1_1"/>
    <property type="match status" value="1"/>
</dbReference>
<keyword evidence="8 10" id="KW-0675">Receptor</keyword>
<dbReference type="GO" id="GO:0004930">
    <property type="term" value="F:G protein-coupled receptor activity"/>
    <property type="evidence" value="ECO:0007669"/>
    <property type="project" value="UniProtKB-KW"/>
</dbReference>
<evidence type="ECO:0000256" key="9">
    <source>
        <dbReference type="ARBA" id="ARBA00023224"/>
    </source>
</evidence>
<comment type="subcellular location">
    <subcellularLocation>
        <location evidence="1">Cell membrane</location>
        <topology evidence="1">Multi-pass membrane protein</topology>
    </subcellularLocation>
</comment>
<dbReference type="SUPFAM" id="SSF81321">
    <property type="entry name" value="Family A G protein-coupled receptor-like"/>
    <property type="match status" value="1"/>
</dbReference>
<evidence type="ECO:0000313" key="13">
    <source>
        <dbReference type="EMBL" id="KAG6442471.1"/>
    </source>
</evidence>